<feature type="domain" description="HNH" evidence="1">
    <location>
        <begin position="59"/>
        <end position="112"/>
    </location>
</feature>
<dbReference type="RefSeq" id="WP_117715096.1">
    <property type="nucleotide sequence ID" value="NZ_QSTI01000013.1"/>
</dbReference>
<dbReference type="Pfam" id="PF01844">
    <property type="entry name" value="HNH"/>
    <property type="match status" value="1"/>
</dbReference>
<evidence type="ECO:0000313" key="3">
    <source>
        <dbReference type="Proteomes" id="UP000260717"/>
    </source>
</evidence>
<evidence type="ECO:0000259" key="1">
    <source>
        <dbReference type="Pfam" id="PF01844"/>
    </source>
</evidence>
<dbReference type="GO" id="GO:0004519">
    <property type="term" value="F:endonuclease activity"/>
    <property type="evidence" value="ECO:0007669"/>
    <property type="project" value="UniProtKB-KW"/>
</dbReference>
<keyword evidence="2" id="KW-0540">Nuclease</keyword>
<dbReference type="InterPro" id="IPR003615">
    <property type="entry name" value="HNH_nuc"/>
</dbReference>
<dbReference type="CDD" id="cd00085">
    <property type="entry name" value="HNHc"/>
    <property type="match status" value="1"/>
</dbReference>
<proteinExistence type="predicted"/>
<dbReference type="AlphaFoldDB" id="A0A3E4X2M9"/>
<name>A0A3E4X2M9_9FIRM</name>
<dbReference type="Gene3D" id="1.10.30.50">
    <property type="match status" value="1"/>
</dbReference>
<dbReference type="GO" id="GO:0003676">
    <property type="term" value="F:nucleic acid binding"/>
    <property type="evidence" value="ECO:0007669"/>
    <property type="project" value="InterPro"/>
</dbReference>
<dbReference type="Proteomes" id="UP000260717">
    <property type="component" value="Unassembled WGS sequence"/>
</dbReference>
<comment type="caution">
    <text evidence="2">The sequence shown here is derived from an EMBL/GenBank/DDBJ whole genome shotgun (WGS) entry which is preliminary data.</text>
</comment>
<dbReference type="GO" id="GO:0008270">
    <property type="term" value="F:zinc ion binding"/>
    <property type="evidence" value="ECO:0007669"/>
    <property type="project" value="InterPro"/>
</dbReference>
<evidence type="ECO:0000313" key="2">
    <source>
        <dbReference type="EMBL" id="RGM48724.1"/>
    </source>
</evidence>
<dbReference type="InterPro" id="IPR002711">
    <property type="entry name" value="HNH"/>
</dbReference>
<protein>
    <submittedName>
        <fullName evidence="2">HNH endonuclease</fullName>
    </submittedName>
</protein>
<keyword evidence="2" id="KW-0378">Hydrolase</keyword>
<reference evidence="2 3" key="1">
    <citation type="submission" date="2018-08" db="EMBL/GenBank/DDBJ databases">
        <title>A genome reference for cultivated species of the human gut microbiota.</title>
        <authorList>
            <person name="Zou Y."/>
            <person name="Xue W."/>
            <person name="Luo G."/>
        </authorList>
    </citation>
    <scope>NUCLEOTIDE SEQUENCE [LARGE SCALE GENOMIC DNA]</scope>
    <source>
        <strain evidence="2 3">OM08-12AT</strain>
    </source>
</reference>
<dbReference type="EMBL" id="QSTI01000013">
    <property type="protein sequence ID" value="RGM48724.1"/>
    <property type="molecule type" value="Genomic_DNA"/>
</dbReference>
<accession>A0A3E4X2M9</accession>
<sequence>MDYRRTKYCPELIDVSQKKKEVEKLVEIEHPNAKDMHRYISDNSQKFKLEFIKAYNGKCAYCGASIDLIKKTEFEIDHFLYEKAPIFATKKDAGYMENLILSCHDCNHNKNSFWIEKEEMDTLNPDGEKIKNVFIRDDKYYIRINDEFKENTTIEGFYNKLCLGSELHRLDYLIMNIIGLQRSCEDNSDLYVGLGKILDTIREKRNIM</sequence>
<gene>
    <name evidence="2" type="ORF">DXC13_09270</name>
</gene>
<keyword evidence="2" id="KW-0255">Endonuclease</keyword>
<organism evidence="2 3">
    <name type="scientific">Agathobacter rectalis</name>
    <dbReference type="NCBI Taxonomy" id="39491"/>
    <lineage>
        <taxon>Bacteria</taxon>
        <taxon>Bacillati</taxon>
        <taxon>Bacillota</taxon>
        <taxon>Clostridia</taxon>
        <taxon>Lachnospirales</taxon>
        <taxon>Lachnospiraceae</taxon>
        <taxon>Agathobacter</taxon>
    </lineage>
</organism>